<dbReference type="CDD" id="cd00834">
    <property type="entry name" value="KAS_I_II"/>
    <property type="match status" value="1"/>
</dbReference>
<evidence type="ECO:0000256" key="7">
    <source>
        <dbReference type="ARBA" id="ARBA00022832"/>
    </source>
</evidence>
<dbReference type="Gene3D" id="3.40.47.10">
    <property type="match status" value="1"/>
</dbReference>
<evidence type="ECO:0000259" key="17">
    <source>
        <dbReference type="PROSITE" id="PS52004"/>
    </source>
</evidence>
<evidence type="ECO:0000256" key="11">
    <source>
        <dbReference type="ARBA" id="ARBA00024006"/>
    </source>
</evidence>
<dbReference type="PROSITE" id="PS52004">
    <property type="entry name" value="KS3_2"/>
    <property type="match status" value="1"/>
</dbReference>
<keyword evidence="9 14" id="KW-0275">Fatty acid biosynthesis</keyword>
<comment type="similarity">
    <text evidence="2 14 16">Belongs to the thiolase-like superfamily. Beta-ketoacyl-ACP synthases family.</text>
</comment>
<sequence length="411" mass="43634">MKNRVVVTGMGVITALGSDLTTFWNHLLEGKSGVSLIESFDVSEYPTQIAASVKDFNPELYMDKKEVRRMDRFVQFAVAASKKAVEDAKLNMAEEDPERVGVIVGSGIGGLGTWEDQHHILIEKGAKRVSPFFIPMMIANMASGQVSMTLGAKGPNTAAVSACATGTHSIGDAYKIIQRGDADVMICGGAEATIRPLGLAGFCSMKAMSTRNDEPEKASRPFDTGRDGFVMGEGSGVLIIESLEHALKRGANIYAEIIGYGMSADAHHITEPDPTGAAHCMMRAIKDAGIDPSDVDYINAHGTSTPVGDRSETTAIKAALGEHAYKVAVSSTKSMTGHLLGAAGGIEAVICGLTLKNDMIAPTINLDNQDPECDLDYVPNVARQQDVNVTMSNSFGFGGHNATLVMKKYEA</sequence>
<dbReference type="PANTHER" id="PTHR11712:SF336">
    <property type="entry name" value="3-OXOACYL-[ACYL-CARRIER-PROTEIN] SYNTHASE, MITOCHONDRIAL"/>
    <property type="match status" value="1"/>
</dbReference>
<keyword evidence="19" id="KW-1185">Reference proteome</keyword>
<dbReference type="EC" id="2.3.1.179" evidence="3 14"/>
<keyword evidence="5 14" id="KW-0444">Lipid biosynthesis</keyword>
<dbReference type="NCBIfam" id="TIGR03150">
    <property type="entry name" value="fabF"/>
    <property type="match status" value="1"/>
</dbReference>
<evidence type="ECO:0000256" key="1">
    <source>
        <dbReference type="ARBA" id="ARBA00005194"/>
    </source>
</evidence>
<feature type="domain" description="Ketosynthase family 3 (KS3)" evidence="17">
    <location>
        <begin position="2"/>
        <end position="408"/>
    </location>
</feature>
<evidence type="ECO:0000256" key="2">
    <source>
        <dbReference type="ARBA" id="ARBA00008467"/>
    </source>
</evidence>
<accession>A0A1X7IL94</accession>
<dbReference type="InterPro" id="IPR014030">
    <property type="entry name" value="Ketoacyl_synth_N"/>
</dbReference>
<proteinExistence type="inferred from homology"/>
<feature type="active site" description="For beta-ketoacyl synthase activity" evidence="15">
    <location>
        <position position="163"/>
    </location>
</feature>
<dbReference type="RefSeq" id="WP_085492826.1">
    <property type="nucleotide sequence ID" value="NZ_FXAZ01000001.1"/>
</dbReference>
<dbReference type="InterPro" id="IPR018201">
    <property type="entry name" value="Ketoacyl_synth_AS"/>
</dbReference>
<dbReference type="InterPro" id="IPR014031">
    <property type="entry name" value="Ketoacyl_synth_C"/>
</dbReference>
<dbReference type="SUPFAM" id="SSF53901">
    <property type="entry name" value="Thiolase-like"/>
    <property type="match status" value="2"/>
</dbReference>
<comment type="catalytic activity">
    <reaction evidence="12 14">
        <text>(9Z)-hexadecenoyl-[ACP] + malonyl-[ACP] + H(+) = 3-oxo-(11Z)-octadecenoyl-[ACP] + holo-[ACP] + CO2</text>
        <dbReference type="Rhea" id="RHEA:55040"/>
        <dbReference type="Rhea" id="RHEA-COMP:9623"/>
        <dbReference type="Rhea" id="RHEA-COMP:9685"/>
        <dbReference type="Rhea" id="RHEA-COMP:10800"/>
        <dbReference type="Rhea" id="RHEA-COMP:14074"/>
        <dbReference type="ChEBI" id="CHEBI:15378"/>
        <dbReference type="ChEBI" id="CHEBI:16526"/>
        <dbReference type="ChEBI" id="CHEBI:64479"/>
        <dbReference type="ChEBI" id="CHEBI:78449"/>
        <dbReference type="ChEBI" id="CHEBI:83989"/>
        <dbReference type="ChEBI" id="CHEBI:138538"/>
        <dbReference type="EC" id="2.3.1.179"/>
    </reaction>
</comment>
<dbReference type="InterPro" id="IPR017568">
    <property type="entry name" value="3-oxoacyl-ACP_synth-2"/>
</dbReference>
<evidence type="ECO:0000256" key="10">
    <source>
        <dbReference type="ARBA" id="ARBA00023315"/>
    </source>
</evidence>
<evidence type="ECO:0000256" key="12">
    <source>
        <dbReference type="ARBA" id="ARBA00047318"/>
    </source>
</evidence>
<evidence type="ECO:0000313" key="19">
    <source>
        <dbReference type="Proteomes" id="UP000193834"/>
    </source>
</evidence>
<evidence type="ECO:0000256" key="6">
    <source>
        <dbReference type="ARBA" id="ARBA00022679"/>
    </source>
</evidence>
<dbReference type="PANTHER" id="PTHR11712">
    <property type="entry name" value="POLYKETIDE SYNTHASE-RELATED"/>
    <property type="match status" value="1"/>
</dbReference>
<dbReference type="NCBIfam" id="NF005589">
    <property type="entry name" value="PRK07314.1"/>
    <property type="match status" value="1"/>
</dbReference>
<evidence type="ECO:0000256" key="4">
    <source>
        <dbReference type="ARBA" id="ARBA00014657"/>
    </source>
</evidence>
<dbReference type="Pfam" id="PF02801">
    <property type="entry name" value="Ketoacyl-synt_C"/>
    <property type="match status" value="1"/>
</dbReference>
<evidence type="ECO:0000256" key="9">
    <source>
        <dbReference type="ARBA" id="ARBA00023160"/>
    </source>
</evidence>
<evidence type="ECO:0000256" key="3">
    <source>
        <dbReference type="ARBA" id="ARBA00012356"/>
    </source>
</evidence>
<dbReference type="PIRSF" id="PIRSF000447">
    <property type="entry name" value="KAS_II"/>
    <property type="match status" value="1"/>
</dbReference>
<dbReference type="InterPro" id="IPR016039">
    <property type="entry name" value="Thiolase-like"/>
</dbReference>
<dbReference type="STRING" id="1852522.SAMN06295960_0574"/>
<dbReference type="FunFam" id="3.40.47.10:FF:000009">
    <property type="entry name" value="3-oxoacyl-[acyl-carrier-protein] synthase 2"/>
    <property type="match status" value="1"/>
</dbReference>
<evidence type="ECO:0000256" key="15">
    <source>
        <dbReference type="PIRSR" id="PIRSR000447-1"/>
    </source>
</evidence>
<dbReference type="GO" id="GO:0004315">
    <property type="term" value="F:3-oxoacyl-[acyl-carrier-protein] synthase activity"/>
    <property type="evidence" value="ECO:0007669"/>
    <property type="project" value="UniProtKB-UniRule"/>
</dbReference>
<dbReference type="OrthoDB" id="9808669at2"/>
<dbReference type="GO" id="GO:0006633">
    <property type="term" value="P:fatty acid biosynthetic process"/>
    <property type="evidence" value="ECO:0007669"/>
    <property type="project" value="UniProtKB-UniRule"/>
</dbReference>
<organism evidence="18 19">
    <name type="scientific">Paenibacillus aquistagni</name>
    <dbReference type="NCBI Taxonomy" id="1852522"/>
    <lineage>
        <taxon>Bacteria</taxon>
        <taxon>Bacillati</taxon>
        <taxon>Bacillota</taxon>
        <taxon>Bacilli</taxon>
        <taxon>Bacillales</taxon>
        <taxon>Paenibacillaceae</taxon>
        <taxon>Paenibacillus</taxon>
    </lineage>
</organism>
<comment type="pathway">
    <text evidence="1 14">Lipid metabolism; fatty acid biosynthesis.</text>
</comment>
<dbReference type="Pfam" id="PF00109">
    <property type="entry name" value="ketoacyl-synt"/>
    <property type="match status" value="1"/>
</dbReference>
<reference evidence="18 19" key="1">
    <citation type="submission" date="2017-04" db="EMBL/GenBank/DDBJ databases">
        <authorList>
            <person name="Afonso C.L."/>
            <person name="Miller P.J."/>
            <person name="Scott M.A."/>
            <person name="Spackman E."/>
            <person name="Goraichik I."/>
            <person name="Dimitrov K.M."/>
            <person name="Suarez D.L."/>
            <person name="Swayne D.E."/>
        </authorList>
    </citation>
    <scope>NUCLEOTIDE SEQUENCE [LARGE SCALE GENOMIC DNA]</scope>
    <source>
        <strain evidence="18 19">11</strain>
    </source>
</reference>
<dbReference type="SMART" id="SM00825">
    <property type="entry name" value="PKS_KS"/>
    <property type="match status" value="1"/>
</dbReference>
<keyword evidence="7" id="KW-0276">Fatty acid metabolism</keyword>
<dbReference type="Proteomes" id="UP000193834">
    <property type="component" value="Unassembled WGS sequence"/>
</dbReference>
<evidence type="ECO:0000256" key="5">
    <source>
        <dbReference type="ARBA" id="ARBA00022516"/>
    </source>
</evidence>
<dbReference type="GO" id="GO:0005829">
    <property type="term" value="C:cytosol"/>
    <property type="evidence" value="ECO:0007669"/>
    <property type="project" value="TreeGrafter"/>
</dbReference>
<dbReference type="EMBL" id="FXAZ01000001">
    <property type="protein sequence ID" value="SMG15695.1"/>
    <property type="molecule type" value="Genomic_DNA"/>
</dbReference>
<keyword evidence="6 14" id="KW-0808">Transferase</keyword>
<comment type="function">
    <text evidence="11 14">Involved in the type II fatty acid elongation cycle. Catalyzes the elongation of a wide range of acyl-ACP by the addition of two carbons from malonyl-ACP to an acyl acceptor. Can efficiently catalyze the conversion of palmitoleoyl-ACP (cis-hexadec-9-enoyl-ACP) to cis-vaccenoyl-ACP (cis-octadec-11-enoyl-ACP), an essential step in the thermal regulation of fatty acid composition.</text>
</comment>
<protein>
    <recommendedName>
        <fullName evidence="4 14">3-oxoacyl-[acyl-carrier-protein] synthase 2</fullName>
        <ecNumber evidence="3 14">2.3.1.179</ecNumber>
    </recommendedName>
</protein>
<gene>
    <name evidence="18" type="ORF">SAMN06295960_0574</name>
</gene>
<evidence type="ECO:0000256" key="16">
    <source>
        <dbReference type="RuleBase" id="RU003694"/>
    </source>
</evidence>
<dbReference type="InterPro" id="IPR000794">
    <property type="entry name" value="Beta-ketoacyl_synthase"/>
</dbReference>
<dbReference type="NCBIfam" id="NF004970">
    <property type="entry name" value="PRK06333.1"/>
    <property type="match status" value="1"/>
</dbReference>
<dbReference type="InterPro" id="IPR020841">
    <property type="entry name" value="PKS_Beta-ketoAc_synthase_dom"/>
</dbReference>
<dbReference type="AlphaFoldDB" id="A0A1X7IL94"/>
<comment type="catalytic activity">
    <reaction evidence="13 14">
        <text>a fatty acyl-[ACP] + malonyl-[ACP] + H(+) = a 3-oxoacyl-[ACP] + holo-[ACP] + CO2</text>
        <dbReference type="Rhea" id="RHEA:22836"/>
        <dbReference type="Rhea" id="RHEA-COMP:9623"/>
        <dbReference type="Rhea" id="RHEA-COMP:9685"/>
        <dbReference type="Rhea" id="RHEA-COMP:9916"/>
        <dbReference type="Rhea" id="RHEA-COMP:14125"/>
        <dbReference type="ChEBI" id="CHEBI:15378"/>
        <dbReference type="ChEBI" id="CHEBI:16526"/>
        <dbReference type="ChEBI" id="CHEBI:64479"/>
        <dbReference type="ChEBI" id="CHEBI:78449"/>
        <dbReference type="ChEBI" id="CHEBI:78776"/>
        <dbReference type="ChEBI" id="CHEBI:138651"/>
    </reaction>
</comment>
<dbReference type="UniPathway" id="UPA00094"/>
<evidence type="ECO:0000256" key="14">
    <source>
        <dbReference type="PIRNR" id="PIRNR000447"/>
    </source>
</evidence>
<evidence type="ECO:0000256" key="8">
    <source>
        <dbReference type="ARBA" id="ARBA00023098"/>
    </source>
</evidence>
<keyword evidence="8" id="KW-0443">Lipid metabolism</keyword>
<evidence type="ECO:0000313" key="18">
    <source>
        <dbReference type="EMBL" id="SMG15695.1"/>
    </source>
</evidence>
<evidence type="ECO:0000256" key="13">
    <source>
        <dbReference type="ARBA" id="ARBA00047659"/>
    </source>
</evidence>
<dbReference type="PROSITE" id="PS00606">
    <property type="entry name" value="KS3_1"/>
    <property type="match status" value="1"/>
</dbReference>
<name>A0A1X7IL94_9BACL</name>
<keyword evidence="10 14" id="KW-0012">Acyltransferase</keyword>